<reference evidence="3 4" key="2">
    <citation type="submission" date="2019-09" db="EMBL/GenBank/DDBJ databases">
        <authorList>
            <person name="Jin C."/>
        </authorList>
    </citation>
    <scope>NUCLEOTIDE SEQUENCE [LARGE SCALE GENOMIC DNA]</scope>
    <source>
        <strain evidence="3 4">BN130099</strain>
    </source>
</reference>
<evidence type="ECO:0000313" key="4">
    <source>
        <dbReference type="Proteomes" id="UP000325003"/>
    </source>
</evidence>
<feature type="transmembrane region" description="Helical" evidence="2">
    <location>
        <begin position="32"/>
        <end position="56"/>
    </location>
</feature>
<feature type="region of interest" description="Disordered" evidence="1">
    <location>
        <begin position="1"/>
        <end position="27"/>
    </location>
</feature>
<dbReference type="EMBL" id="VUJV01000001">
    <property type="protein sequence ID" value="KAA1421235.1"/>
    <property type="molecule type" value="Genomic_DNA"/>
</dbReference>
<dbReference type="RefSeq" id="WP_149726695.1">
    <property type="nucleotide sequence ID" value="NZ_VUJV01000001.1"/>
</dbReference>
<keyword evidence="2" id="KW-0472">Membrane</keyword>
<accession>A0A5B1LKF6</accession>
<keyword evidence="4" id="KW-1185">Reference proteome</keyword>
<dbReference type="AlphaFoldDB" id="A0A5B1LKF6"/>
<dbReference type="Proteomes" id="UP000325003">
    <property type="component" value="Unassembled WGS sequence"/>
</dbReference>
<proteinExistence type="predicted"/>
<reference evidence="3 4" key="1">
    <citation type="submission" date="2019-09" db="EMBL/GenBank/DDBJ databases">
        <title>Nocardioides panacisoli sp. nov., isolated from the soil of a ginseng field.</title>
        <authorList>
            <person name="Cho C."/>
        </authorList>
    </citation>
    <scope>NUCLEOTIDE SEQUENCE [LARGE SCALE GENOMIC DNA]</scope>
    <source>
        <strain evidence="3 4">BN130099</strain>
    </source>
</reference>
<keyword evidence="2" id="KW-1133">Transmembrane helix</keyword>
<feature type="region of interest" description="Disordered" evidence="1">
    <location>
        <begin position="58"/>
        <end position="83"/>
    </location>
</feature>
<keyword evidence="2" id="KW-0812">Transmembrane</keyword>
<protein>
    <submittedName>
        <fullName evidence="3">Uncharacterized protein</fullName>
    </submittedName>
</protein>
<sequence length="207" mass="22034">MTAAPPPPPPPYQPHSQWESPKEPKPAGISPIVVALVGVAALAIGLGAGAALGLTLGSDDDPADAKASDSSPSISESIGSQPTVYVTETETFAPSPEPTPEPEPEPDSIAAIPGDGDVIDGWELVGELDIHHDSLRDFEVRFRATNVSDRRIYDAFSMTVLKKEEILAILDCGNYNRVDPGRVVTFECTTTDNFKEGWTAVEMTYDG</sequence>
<organism evidence="3 4">
    <name type="scientific">Nocardioides humilatus</name>
    <dbReference type="NCBI Taxonomy" id="2607660"/>
    <lineage>
        <taxon>Bacteria</taxon>
        <taxon>Bacillati</taxon>
        <taxon>Actinomycetota</taxon>
        <taxon>Actinomycetes</taxon>
        <taxon>Propionibacteriales</taxon>
        <taxon>Nocardioidaceae</taxon>
        <taxon>Nocardioides</taxon>
    </lineage>
</organism>
<comment type="caution">
    <text evidence="3">The sequence shown here is derived from an EMBL/GenBank/DDBJ whole genome shotgun (WGS) entry which is preliminary data.</text>
</comment>
<evidence type="ECO:0000313" key="3">
    <source>
        <dbReference type="EMBL" id="KAA1421235.1"/>
    </source>
</evidence>
<feature type="compositionally biased region" description="Low complexity" evidence="1">
    <location>
        <begin position="68"/>
        <end position="80"/>
    </location>
</feature>
<feature type="compositionally biased region" description="Pro residues" evidence="1">
    <location>
        <begin position="1"/>
        <end position="13"/>
    </location>
</feature>
<gene>
    <name evidence="3" type="ORF">F0U44_02685</name>
</gene>
<name>A0A5B1LKF6_9ACTN</name>
<evidence type="ECO:0000256" key="2">
    <source>
        <dbReference type="SAM" id="Phobius"/>
    </source>
</evidence>
<evidence type="ECO:0000256" key="1">
    <source>
        <dbReference type="SAM" id="MobiDB-lite"/>
    </source>
</evidence>